<dbReference type="EMBL" id="JBHSCQ010000005">
    <property type="protein sequence ID" value="MFC4264913.1"/>
    <property type="molecule type" value="Genomic_DNA"/>
</dbReference>
<feature type="transmembrane region" description="Helical" evidence="5">
    <location>
        <begin position="136"/>
        <end position="156"/>
    </location>
</feature>
<feature type="transmembrane region" description="Helical" evidence="5">
    <location>
        <begin position="99"/>
        <end position="124"/>
    </location>
</feature>
<feature type="transmembrane region" description="Helical" evidence="5">
    <location>
        <begin position="355"/>
        <end position="377"/>
    </location>
</feature>
<comment type="subcellular location">
    <subcellularLocation>
        <location evidence="1">Cell membrane</location>
        <topology evidence="1">Multi-pass membrane protein</topology>
    </subcellularLocation>
</comment>
<feature type="transmembrane region" description="Helical" evidence="5">
    <location>
        <begin position="279"/>
        <end position="312"/>
    </location>
</feature>
<gene>
    <name evidence="7" type="ORF">ACFOW9_04790</name>
</gene>
<feature type="transmembrane region" description="Helical" evidence="5">
    <location>
        <begin position="75"/>
        <end position="93"/>
    </location>
</feature>
<evidence type="ECO:0000256" key="5">
    <source>
        <dbReference type="SAM" id="Phobius"/>
    </source>
</evidence>
<dbReference type="Gene3D" id="1.20.1250.20">
    <property type="entry name" value="MFS general substrate transporter like domains"/>
    <property type="match status" value="1"/>
</dbReference>
<dbReference type="SUPFAM" id="SSF103473">
    <property type="entry name" value="MFS general substrate transporter"/>
    <property type="match status" value="1"/>
</dbReference>
<accession>A0ABV8R0J4</accession>
<evidence type="ECO:0000313" key="8">
    <source>
        <dbReference type="Proteomes" id="UP001595773"/>
    </source>
</evidence>
<feature type="transmembrane region" description="Helical" evidence="5">
    <location>
        <begin position="217"/>
        <end position="237"/>
    </location>
</feature>
<dbReference type="PROSITE" id="PS50850">
    <property type="entry name" value="MFS"/>
    <property type="match status" value="1"/>
</dbReference>
<organism evidence="7 8">
    <name type="scientific">Arthrobacter cryoconiti</name>
    <dbReference type="NCBI Taxonomy" id="748907"/>
    <lineage>
        <taxon>Bacteria</taxon>
        <taxon>Bacillati</taxon>
        <taxon>Actinomycetota</taxon>
        <taxon>Actinomycetes</taxon>
        <taxon>Micrococcales</taxon>
        <taxon>Micrococcaceae</taxon>
        <taxon>Arthrobacter</taxon>
    </lineage>
</organism>
<dbReference type="InterPro" id="IPR020846">
    <property type="entry name" value="MFS_dom"/>
</dbReference>
<evidence type="ECO:0000313" key="7">
    <source>
        <dbReference type="EMBL" id="MFC4264913.1"/>
    </source>
</evidence>
<evidence type="ECO:0000256" key="4">
    <source>
        <dbReference type="ARBA" id="ARBA00023136"/>
    </source>
</evidence>
<dbReference type="InterPro" id="IPR011701">
    <property type="entry name" value="MFS"/>
</dbReference>
<dbReference type="InterPro" id="IPR036259">
    <property type="entry name" value="MFS_trans_sf"/>
</dbReference>
<feature type="domain" description="Major facilitator superfamily (MFS) profile" evidence="6">
    <location>
        <begin position="11"/>
        <end position="390"/>
    </location>
</feature>
<comment type="caution">
    <text evidence="7">The sequence shown here is derived from an EMBL/GenBank/DDBJ whole genome shotgun (WGS) entry which is preliminary data.</text>
</comment>
<keyword evidence="8" id="KW-1185">Reference proteome</keyword>
<evidence type="ECO:0000256" key="3">
    <source>
        <dbReference type="ARBA" id="ARBA00022989"/>
    </source>
</evidence>
<feature type="transmembrane region" description="Helical" evidence="5">
    <location>
        <begin position="168"/>
        <end position="191"/>
    </location>
</feature>
<feature type="transmembrane region" description="Helical" evidence="5">
    <location>
        <begin position="243"/>
        <end position="267"/>
    </location>
</feature>
<protein>
    <submittedName>
        <fullName evidence="7">MFS transporter</fullName>
    </submittedName>
</protein>
<evidence type="ECO:0000256" key="1">
    <source>
        <dbReference type="ARBA" id="ARBA00004651"/>
    </source>
</evidence>
<dbReference type="InterPro" id="IPR052528">
    <property type="entry name" value="Sugar_transport-like"/>
</dbReference>
<feature type="transmembrane region" description="Helical" evidence="5">
    <location>
        <begin position="45"/>
        <end position="63"/>
    </location>
</feature>
<dbReference type="Proteomes" id="UP001595773">
    <property type="component" value="Unassembled WGS sequence"/>
</dbReference>
<proteinExistence type="predicted"/>
<sequence>MTERVRWPRRLLLVLAHAVVIQLITFGMRPTLSYAVLDVGGSQALLGVVVAAFAVPALFLALPAGHVIDRIGERISLLAGAVALIVAALLAAFGGGQVAVLLLATMFLGMGHLLSVIGEQALVANTTSRGQFDSKFGYFTFASALGQTLGPLLLALPGGTPEIPPVRLIFLVCGALSVVLLAISAGIHSSARPAVAERVRMLPATVTLLRTPGLIRALLAGSIVLASVDLFLAYLPALAHERGIAAITVSALLVVRSLFSMFSRLFLGAMVRLLGRRALMVWSIVLSAFALVSFGLPVPVAGLLFLAGIYGFAVGTCQPITMSWIAELATAGTRGLAMSLRLASNRLGQTLLPSLLGTLAAATGAAGVFVATGMMLFGGAWSGAAVGEAEGEGTAGEPLSR</sequence>
<keyword evidence="2 5" id="KW-0812">Transmembrane</keyword>
<evidence type="ECO:0000256" key="2">
    <source>
        <dbReference type="ARBA" id="ARBA00022692"/>
    </source>
</evidence>
<reference evidence="8" key="1">
    <citation type="journal article" date="2019" name="Int. J. Syst. Evol. Microbiol.">
        <title>The Global Catalogue of Microorganisms (GCM) 10K type strain sequencing project: providing services to taxonomists for standard genome sequencing and annotation.</title>
        <authorList>
            <consortium name="The Broad Institute Genomics Platform"/>
            <consortium name="The Broad Institute Genome Sequencing Center for Infectious Disease"/>
            <person name="Wu L."/>
            <person name="Ma J."/>
        </authorList>
    </citation>
    <scope>NUCLEOTIDE SEQUENCE [LARGE SCALE GENOMIC DNA]</scope>
    <source>
        <strain evidence="8">CGMCC 1.10698</strain>
    </source>
</reference>
<keyword evidence="3 5" id="KW-1133">Transmembrane helix</keyword>
<name>A0ABV8R0J4_9MICC</name>
<dbReference type="RefSeq" id="WP_376991447.1">
    <property type="nucleotide sequence ID" value="NZ_JBHSCQ010000005.1"/>
</dbReference>
<evidence type="ECO:0000259" key="6">
    <source>
        <dbReference type="PROSITE" id="PS50850"/>
    </source>
</evidence>
<dbReference type="Pfam" id="PF07690">
    <property type="entry name" value="MFS_1"/>
    <property type="match status" value="1"/>
</dbReference>
<dbReference type="PANTHER" id="PTHR23526">
    <property type="entry name" value="INTEGRAL MEMBRANE TRANSPORT PROTEIN-RELATED"/>
    <property type="match status" value="1"/>
</dbReference>
<dbReference type="PANTHER" id="PTHR23526:SF4">
    <property type="entry name" value="INTEGRAL MEMBRANE TRANSPORT PROTEIN"/>
    <property type="match status" value="1"/>
</dbReference>
<keyword evidence="4 5" id="KW-0472">Membrane</keyword>